<feature type="repeat" description="WD" evidence="4">
    <location>
        <begin position="199"/>
        <end position="240"/>
    </location>
</feature>
<evidence type="ECO:0000256" key="2">
    <source>
        <dbReference type="ARBA" id="ARBA00022737"/>
    </source>
</evidence>
<dbReference type="CDD" id="cd00200">
    <property type="entry name" value="WD40"/>
    <property type="match status" value="1"/>
</dbReference>
<dbReference type="InterPro" id="IPR036322">
    <property type="entry name" value="WD40_repeat_dom_sf"/>
</dbReference>
<proteinExistence type="inferred from homology"/>
<comment type="similarity">
    <text evidence="3">Belongs to the WD repeat PRL1/PRL2 family.</text>
</comment>
<gene>
    <name evidence="5" type="ORF">LGLO00237_LOCUS30495</name>
</gene>
<dbReference type="InterPro" id="IPR019775">
    <property type="entry name" value="WD40_repeat_CS"/>
</dbReference>
<dbReference type="GO" id="GO:0071013">
    <property type="term" value="C:catalytic step 2 spliceosome"/>
    <property type="evidence" value="ECO:0007669"/>
    <property type="project" value="TreeGrafter"/>
</dbReference>
<dbReference type="PANTHER" id="PTHR19923:SF0">
    <property type="entry name" value="PLEIOTROPIC REGULATOR 1"/>
    <property type="match status" value="1"/>
</dbReference>
<dbReference type="GO" id="GO:0000974">
    <property type="term" value="C:Prp19 complex"/>
    <property type="evidence" value="ECO:0007669"/>
    <property type="project" value="TreeGrafter"/>
</dbReference>
<dbReference type="GO" id="GO:0000398">
    <property type="term" value="P:mRNA splicing, via spliceosome"/>
    <property type="evidence" value="ECO:0007669"/>
    <property type="project" value="InterPro"/>
</dbReference>
<dbReference type="PANTHER" id="PTHR19923">
    <property type="entry name" value="WD40 REPEAT PROTEINPRL1/PRL2-RELATED"/>
    <property type="match status" value="1"/>
</dbReference>
<dbReference type="GO" id="GO:0071011">
    <property type="term" value="C:precatalytic spliceosome"/>
    <property type="evidence" value="ECO:0007669"/>
    <property type="project" value="TreeGrafter"/>
</dbReference>
<dbReference type="PROSITE" id="PS00678">
    <property type="entry name" value="WD_REPEATS_1"/>
    <property type="match status" value="2"/>
</dbReference>
<dbReference type="PRINTS" id="PR00320">
    <property type="entry name" value="GPROTEINBRPT"/>
</dbReference>
<sequence>MDKLIAGAAKRAGEKRKAGALVEYKGPPAHKAGAVGGGMIQRYTAHQQLILKARSKRMKKPVWHAPWKLMRVISGHLGWVRSVAVDPTNEWFATGAGDRTIKIWDLASGQLKLTLTGHINSVMGLAVSHKYPYLFSVGNDKLVKCWDLEQNKVVRHYHGHLSGVYCCGIHPTQDLLITGSRDSTARVWDIRTKAEAFVLGGHTNCVASLGVQGAKPQVITGSHDNTIRLWDLTKGATHATLTNHKKSVRAMLIHPKEYTFCSGAADNLKVWKCPDGVFMRNISGHDAIVNSIAINRDNVLVSGADNGTLKFWDWKSGHCFQDIKIKPQPGSLDSECGVYAMAFDMTGSRLITCEADKSIKVWKEDETATPETHPLNWRPSKRPYRRF</sequence>
<dbReference type="SUPFAM" id="SSF50978">
    <property type="entry name" value="WD40 repeat-like"/>
    <property type="match status" value="1"/>
</dbReference>
<dbReference type="PROSITE" id="PS50082">
    <property type="entry name" value="WD_REPEATS_2"/>
    <property type="match status" value="6"/>
</dbReference>
<dbReference type="InterPro" id="IPR045241">
    <property type="entry name" value="Prp46/PLRG1-like"/>
</dbReference>
<dbReference type="FunFam" id="2.130.10.10:FF:000012">
    <property type="entry name" value="Putative pleiotropic regulator 1"/>
    <property type="match status" value="1"/>
</dbReference>
<feature type="repeat" description="WD" evidence="4">
    <location>
        <begin position="115"/>
        <end position="156"/>
    </location>
</feature>
<feature type="repeat" description="WD" evidence="4">
    <location>
        <begin position="282"/>
        <end position="322"/>
    </location>
</feature>
<evidence type="ECO:0000256" key="3">
    <source>
        <dbReference type="ARBA" id="ARBA00025726"/>
    </source>
</evidence>
<reference evidence="5" key="1">
    <citation type="submission" date="2021-01" db="EMBL/GenBank/DDBJ databases">
        <authorList>
            <person name="Corre E."/>
            <person name="Pelletier E."/>
            <person name="Niang G."/>
            <person name="Scheremetjew M."/>
            <person name="Finn R."/>
            <person name="Kale V."/>
            <person name="Holt S."/>
            <person name="Cochrane G."/>
            <person name="Meng A."/>
            <person name="Brown T."/>
            <person name="Cohen L."/>
        </authorList>
    </citation>
    <scope>NUCLEOTIDE SEQUENCE</scope>
    <source>
        <strain evidence="5">CCCM811</strain>
    </source>
</reference>
<dbReference type="Pfam" id="PF00400">
    <property type="entry name" value="WD40"/>
    <property type="match status" value="7"/>
</dbReference>
<dbReference type="InterPro" id="IPR001680">
    <property type="entry name" value="WD40_rpt"/>
</dbReference>
<dbReference type="PROSITE" id="PS50294">
    <property type="entry name" value="WD_REPEATS_REGION"/>
    <property type="match status" value="5"/>
</dbReference>
<dbReference type="InterPro" id="IPR015943">
    <property type="entry name" value="WD40/YVTN_repeat-like_dom_sf"/>
</dbReference>
<dbReference type="InterPro" id="IPR020472">
    <property type="entry name" value="WD40_PAC1"/>
</dbReference>
<feature type="repeat" description="WD" evidence="4">
    <location>
        <begin position="157"/>
        <end position="198"/>
    </location>
</feature>
<accession>A0A7S3ZBZ8</accession>
<dbReference type="Gene3D" id="2.130.10.10">
    <property type="entry name" value="YVTN repeat-like/Quinoprotein amine dehydrogenase"/>
    <property type="match status" value="1"/>
</dbReference>
<dbReference type="SMART" id="SM00320">
    <property type="entry name" value="WD40"/>
    <property type="match status" value="7"/>
</dbReference>
<evidence type="ECO:0000256" key="4">
    <source>
        <dbReference type="PROSITE-ProRule" id="PRU00221"/>
    </source>
</evidence>
<keyword evidence="1 4" id="KW-0853">WD repeat</keyword>
<evidence type="ECO:0008006" key="6">
    <source>
        <dbReference type="Google" id="ProtNLM"/>
    </source>
</evidence>
<organism evidence="5">
    <name type="scientific">Lotharella globosa</name>
    <dbReference type="NCBI Taxonomy" id="91324"/>
    <lineage>
        <taxon>Eukaryota</taxon>
        <taxon>Sar</taxon>
        <taxon>Rhizaria</taxon>
        <taxon>Cercozoa</taxon>
        <taxon>Chlorarachniophyceae</taxon>
        <taxon>Lotharella</taxon>
    </lineage>
</organism>
<feature type="repeat" description="WD" evidence="4">
    <location>
        <begin position="338"/>
        <end position="372"/>
    </location>
</feature>
<protein>
    <recommendedName>
        <fullName evidence="6">Guanine nucleotide-binding protein subunit beta-like protein</fullName>
    </recommendedName>
</protein>
<dbReference type="EMBL" id="HBIV01043447">
    <property type="protein sequence ID" value="CAE0678713.1"/>
    <property type="molecule type" value="Transcribed_RNA"/>
</dbReference>
<keyword evidence="2" id="KW-0677">Repeat</keyword>
<dbReference type="AlphaFoldDB" id="A0A7S3ZBZ8"/>
<evidence type="ECO:0000313" key="5">
    <source>
        <dbReference type="EMBL" id="CAE0678713.1"/>
    </source>
</evidence>
<name>A0A7S3ZBZ8_9EUKA</name>
<feature type="repeat" description="WD" evidence="4">
    <location>
        <begin position="73"/>
        <end position="114"/>
    </location>
</feature>
<evidence type="ECO:0000256" key="1">
    <source>
        <dbReference type="ARBA" id="ARBA00022574"/>
    </source>
</evidence>